<reference evidence="3" key="1">
    <citation type="submission" date="2021-12" db="EMBL/GenBank/DDBJ databases">
        <title>Convergent genome expansion in fungi linked to evolution of root-endophyte symbiosis.</title>
        <authorList>
            <consortium name="DOE Joint Genome Institute"/>
            <person name="Ke Y.-H."/>
            <person name="Bonito G."/>
            <person name="Liao H.-L."/>
            <person name="Looney B."/>
            <person name="Rojas-Flechas A."/>
            <person name="Nash J."/>
            <person name="Hameed K."/>
            <person name="Schadt C."/>
            <person name="Martin F."/>
            <person name="Crous P.W."/>
            <person name="Miettinen O."/>
            <person name="Magnuson J.K."/>
            <person name="Labbe J."/>
            <person name="Jacobson D."/>
            <person name="Doktycz M.J."/>
            <person name="Veneault-Fourrey C."/>
            <person name="Kuo A."/>
            <person name="Mondo S."/>
            <person name="Calhoun S."/>
            <person name="Riley R."/>
            <person name="Ohm R."/>
            <person name="LaButti K."/>
            <person name="Andreopoulos B."/>
            <person name="Pangilinan J."/>
            <person name="Nolan M."/>
            <person name="Tritt A."/>
            <person name="Clum A."/>
            <person name="Lipzen A."/>
            <person name="Daum C."/>
            <person name="Barry K."/>
            <person name="Grigoriev I.V."/>
            <person name="Vilgalys R."/>
        </authorList>
    </citation>
    <scope>NUCLEOTIDE SEQUENCE</scope>
    <source>
        <strain evidence="3">PMI_201</strain>
    </source>
</reference>
<dbReference type="PANTHER" id="PTHR21310">
    <property type="entry name" value="AMINOGLYCOSIDE PHOSPHOTRANSFERASE-RELATED-RELATED"/>
    <property type="match status" value="1"/>
</dbReference>
<evidence type="ECO:0000313" key="4">
    <source>
        <dbReference type="Proteomes" id="UP001201262"/>
    </source>
</evidence>
<feature type="region of interest" description="Disordered" evidence="1">
    <location>
        <begin position="504"/>
        <end position="531"/>
    </location>
</feature>
<dbReference type="InterPro" id="IPR011009">
    <property type="entry name" value="Kinase-like_dom_sf"/>
</dbReference>
<dbReference type="Pfam" id="PF01636">
    <property type="entry name" value="APH"/>
    <property type="match status" value="1"/>
</dbReference>
<dbReference type="RefSeq" id="XP_046078482.1">
    <property type="nucleotide sequence ID" value="XM_046213507.1"/>
</dbReference>
<keyword evidence="4" id="KW-1185">Reference proteome</keyword>
<evidence type="ECO:0000259" key="2">
    <source>
        <dbReference type="Pfam" id="PF01636"/>
    </source>
</evidence>
<organism evidence="3 4">
    <name type="scientific">Talaromyces proteolyticus</name>
    <dbReference type="NCBI Taxonomy" id="1131652"/>
    <lineage>
        <taxon>Eukaryota</taxon>
        <taxon>Fungi</taxon>
        <taxon>Dikarya</taxon>
        <taxon>Ascomycota</taxon>
        <taxon>Pezizomycotina</taxon>
        <taxon>Eurotiomycetes</taxon>
        <taxon>Eurotiomycetidae</taxon>
        <taxon>Eurotiales</taxon>
        <taxon>Trichocomaceae</taxon>
        <taxon>Talaromyces</taxon>
        <taxon>Talaromyces sect. Bacilispori</taxon>
    </lineage>
</organism>
<sequence>MAEAIDDANSQDGNDLSRIFGKVRAIIKLENLPPLAARVRSRMTGKPVEDYLTNCHTNPNPIYGSSNILFEIEFSDKVCWLLKVPSNGYPGGFSEHSAKELRAEVLTMRLIKRETTVPIPEVFEFNNSCDNEVCCPFILMEYIKGKALQHVWFDQTVDVEILEKRRRRALSDVAKAMIQLDKFTFSQGGMILFDEDDKVDGVGPIRTVDLQSTMNRQQEDGDSDGGSSDNSDIVYDVGPMVDMKSWFTSELEKRQRPSDASGQGLYNFMDFCIDLAVSECQSALNEEERNAPQFVLAHPDFDIQNMIVSETDGSLQALIDWDGPISVPRYMLGNESYPGWLTRDWDELMYGYEENSTPGPDNPNNWENSPSELAHYRRVYQDIIEDLTKSQSIRRRTARTLALHNLSIAADNFMNTRPIMSKIFDEIAKITAKAEQSSKPYETASEDDASTDVVLNEKEEGKEILKEIYKETQKEIYKETHNYTGKEISKELCKKIYKEIHYSPKKSEEKQGEENYEVEEDQEVKKNPEDKGIDDSFIEYVVFTNWAEGKLSDNHKERLVRGFKALLSGIEGMD</sequence>
<dbReference type="GeneID" id="70243794"/>
<dbReference type="Proteomes" id="UP001201262">
    <property type="component" value="Unassembled WGS sequence"/>
</dbReference>
<protein>
    <recommendedName>
        <fullName evidence="2">Aminoglycoside phosphotransferase domain-containing protein</fullName>
    </recommendedName>
</protein>
<feature type="domain" description="Aminoglycoside phosphotransferase" evidence="2">
    <location>
        <begin position="92"/>
        <end position="322"/>
    </location>
</feature>
<name>A0AAD4L3E1_9EURO</name>
<feature type="region of interest" description="Disordered" evidence="1">
    <location>
        <begin position="208"/>
        <end position="231"/>
    </location>
</feature>
<dbReference type="InterPro" id="IPR002575">
    <property type="entry name" value="Aminoglycoside_PTrfase"/>
</dbReference>
<evidence type="ECO:0000313" key="3">
    <source>
        <dbReference type="EMBL" id="KAH8705861.1"/>
    </source>
</evidence>
<accession>A0AAD4L3E1</accession>
<dbReference type="AlphaFoldDB" id="A0AAD4L3E1"/>
<proteinExistence type="predicted"/>
<dbReference type="EMBL" id="JAJTJA010000001">
    <property type="protein sequence ID" value="KAH8705861.1"/>
    <property type="molecule type" value="Genomic_DNA"/>
</dbReference>
<evidence type="ECO:0000256" key="1">
    <source>
        <dbReference type="SAM" id="MobiDB-lite"/>
    </source>
</evidence>
<dbReference type="SUPFAM" id="SSF56112">
    <property type="entry name" value="Protein kinase-like (PK-like)"/>
    <property type="match status" value="1"/>
</dbReference>
<comment type="caution">
    <text evidence="3">The sequence shown here is derived from an EMBL/GenBank/DDBJ whole genome shotgun (WGS) entry which is preliminary data.</text>
</comment>
<dbReference type="PANTHER" id="PTHR21310:SF51">
    <property type="entry name" value="AMINOGLYCOSIDE PHOSPHOTRANSFERASE DOMAIN-CONTAINING PROTEIN"/>
    <property type="match status" value="1"/>
</dbReference>
<dbReference type="InterPro" id="IPR051678">
    <property type="entry name" value="AGP_Transferase"/>
</dbReference>
<gene>
    <name evidence="3" type="ORF">BGW36DRAFT_354252</name>
</gene>
<feature type="compositionally biased region" description="Basic and acidic residues" evidence="1">
    <location>
        <begin position="504"/>
        <end position="513"/>
    </location>
</feature>